<proteinExistence type="predicted"/>
<evidence type="ECO:0000256" key="1">
    <source>
        <dbReference type="SAM" id="Coils"/>
    </source>
</evidence>
<evidence type="ECO:0000313" key="3">
    <source>
        <dbReference type="Proteomes" id="UP000717585"/>
    </source>
</evidence>
<name>A0A8J6B023_9EUKA</name>
<gene>
    <name evidence="2" type="ORF">J8273_8114</name>
</gene>
<dbReference type="Proteomes" id="UP000717585">
    <property type="component" value="Unassembled WGS sequence"/>
</dbReference>
<sequence>MTWTLPEYTVQHPDDWTAELGQLLHVYCCPAHLTWHMLSMTSRMTRSAKRRISPRMLATASYGDHLDADDPASVVLQENETLRGGLQRLKQGFERNLELLHERDDRIEYLEARVNDAMAATANMDSIKSENTELKRQLEALERKLDKTRSKNKESNNELLQTRRILSDHDAQLHEIEKAKHRAVIEAEHTAKLNQALESRVKELLEWQRSAEQPPPWDPEAGAVEERLRRDIAALQADVDELRAEKRHLAASEQTLRAGLDRAEQALWDQRKARDAAERRAGAAETELESMRVLLANAHGDQGSWRDRAATLENRVAELESEAAKARRSASRYKRQRDEARSRVTTVLRVDGGAASRVKESATSKNMRKIDKVVRQLREFDRDRR</sequence>
<keyword evidence="1" id="KW-0175">Coiled coil</keyword>
<evidence type="ECO:0000313" key="2">
    <source>
        <dbReference type="EMBL" id="KAG9390077.1"/>
    </source>
</evidence>
<keyword evidence="3" id="KW-1185">Reference proteome</keyword>
<dbReference type="EMBL" id="JAHDYR010000066">
    <property type="protein sequence ID" value="KAG9390077.1"/>
    <property type="molecule type" value="Genomic_DNA"/>
</dbReference>
<protein>
    <submittedName>
        <fullName evidence="2">Chromosome partition protein Smc</fullName>
    </submittedName>
</protein>
<feature type="coiled-coil region" evidence="1">
    <location>
        <begin position="225"/>
        <end position="343"/>
    </location>
</feature>
<reference evidence="2" key="1">
    <citation type="submission" date="2021-05" db="EMBL/GenBank/DDBJ databases">
        <title>A free-living protist that lacks canonical eukaryotic 1 DNA replication and segregation systems.</title>
        <authorList>
            <person name="Salas-Leiva D.E."/>
            <person name="Tromer E.C."/>
            <person name="Curtis B.A."/>
            <person name="Jerlstrom-Hultqvist J."/>
            <person name="Kolisko M."/>
            <person name="Yi Z."/>
            <person name="Salas-Leiva J.S."/>
            <person name="Gallot-Lavallee L."/>
            <person name="Kops G.J.P.L."/>
            <person name="Archibald J.M."/>
            <person name="Simpson A.G.B."/>
            <person name="Roger A.J."/>
        </authorList>
    </citation>
    <scope>NUCLEOTIDE SEQUENCE</scope>
    <source>
        <strain evidence="2">BICM</strain>
    </source>
</reference>
<feature type="coiled-coil region" evidence="1">
    <location>
        <begin position="117"/>
        <end position="158"/>
    </location>
</feature>
<organism evidence="2 3">
    <name type="scientific">Carpediemonas membranifera</name>
    <dbReference type="NCBI Taxonomy" id="201153"/>
    <lineage>
        <taxon>Eukaryota</taxon>
        <taxon>Metamonada</taxon>
        <taxon>Carpediemonas-like organisms</taxon>
        <taxon>Carpediemonas</taxon>
    </lineage>
</organism>
<dbReference type="AlphaFoldDB" id="A0A8J6B023"/>
<comment type="caution">
    <text evidence="2">The sequence shown here is derived from an EMBL/GenBank/DDBJ whole genome shotgun (WGS) entry which is preliminary data.</text>
</comment>
<accession>A0A8J6B023</accession>